<dbReference type="Pfam" id="PF06048">
    <property type="entry name" value="DUF927"/>
    <property type="match status" value="1"/>
</dbReference>
<name>A0ABS3Q465_9GAMM</name>
<keyword evidence="4" id="KW-1185">Reference proteome</keyword>
<accession>A0ABS3Q465</accession>
<reference evidence="3 4" key="1">
    <citation type="submission" date="2021-03" db="EMBL/GenBank/DDBJ databases">
        <title>Thiomicrorhabdus sp.nov.,novel sulfur-oxidizing bacteria isolated from coastal sediment.</title>
        <authorList>
            <person name="Liu X."/>
        </authorList>
    </citation>
    <scope>NUCLEOTIDE SEQUENCE [LARGE SCALE GENOMIC DNA]</scope>
    <source>
        <strain evidence="3 4">6S2-11</strain>
    </source>
</reference>
<dbReference type="Proteomes" id="UP000664835">
    <property type="component" value="Unassembled WGS sequence"/>
</dbReference>
<dbReference type="RefSeq" id="WP_208148565.1">
    <property type="nucleotide sequence ID" value="NZ_JAGETV010000007.1"/>
</dbReference>
<dbReference type="InterPro" id="IPR009270">
    <property type="entry name" value="DUF927"/>
</dbReference>
<evidence type="ECO:0000313" key="4">
    <source>
        <dbReference type="Proteomes" id="UP000664835"/>
    </source>
</evidence>
<protein>
    <submittedName>
        <fullName evidence="3">DUF927 domain-containing protein</fullName>
    </submittedName>
</protein>
<proteinExistence type="predicted"/>
<organism evidence="3 4">
    <name type="scientific">Thiomicrorhabdus marina</name>
    <dbReference type="NCBI Taxonomy" id="2818442"/>
    <lineage>
        <taxon>Bacteria</taxon>
        <taxon>Pseudomonadati</taxon>
        <taxon>Pseudomonadota</taxon>
        <taxon>Gammaproteobacteria</taxon>
        <taxon>Thiotrichales</taxon>
        <taxon>Piscirickettsiaceae</taxon>
        <taxon>Thiomicrorhabdus</taxon>
    </lineage>
</organism>
<gene>
    <name evidence="3" type="ORF">J3998_05975</name>
</gene>
<feature type="compositionally biased region" description="Basic and acidic residues" evidence="1">
    <location>
        <begin position="1"/>
        <end position="21"/>
    </location>
</feature>
<evidence type="ECO:0000256" key="1">
    <source>
        <dbReference type="SAM" id="MobiDB-lite"/>
    </source>
</evidence>
<feature type="domain" description="DUF927" evidence="2">
    <location>
        <begin position="28"/>
        <end position="303"/>
    </location>
</feature>
<evidence type="ECO:0000259" key="2">
    <source>
        <dbReference type="Pfam" id="PF06048"/>
    </source>
</evidence>
<evidence type="ECO:0000313" key="3">
    <source>
        <dbReference type="EMBL" id="MBO1927119.1"/>
    </source>
</evidence>
<feature type="region of interest" description="Disordered" evidence="1">
    <location>
        <begin position="1"/>
        <end position="22"/>
    </location>
</feature>
<sequence length="591" mass="66779">MLDQVKAPEDQNEFEKAKEKPTQLPYGFSLEKDGVYYEDPNDEKESRVWICGALEVISYQSDVDSKNWGIQLKFTNDDGHTHFWSMPKSMLSGNGEKYREQLLNMGLNISHTSKGRNLLSQYLNNCKPSKRATSVEKVGWYKDVYVLPGKTFGKLPENESVIYQSTSSSNLGFVNHGNLIHWNAQIGKYAVGNSRLIFAVSLALAGTLMRDLNVTGGGFHVVGGSSIGKSTINHVAVSVWGDRSRFKTWRTTDNALEEVALVHNDNTLILDEIGEADRLKMDNTVYMLANGQGKERSNKGFENRETKTWRLLFLSNGEIDLRSMMQSIGKSPKDGQTLRIANIPADTGKFGVFENLHEFSNGSQLADHLKEKAEYHHGSLGMEFIEKYIENHSRNKEQAKFFYDEFRNRIEIGSDSQVSRVLSRFALVAAAGELAYELGLVSWEPDDAMKAISECFKAWLEDRGSGNTEAEEALNLVKSFIERNEEGRFEALQTNAQPLSGKPAFVANVIRDRAGFKHHENRQDVYYIYPETFKNEVCKGISYKMALSELQEKGFLKHDADRFDCKLPSNTTKKRPRMYAILGELLGETDD</sequence>
<dbReference type="EMBL" id="JAGETV010000007">
    <property type="protein sequence ID" value="MBO1927119.1"/>
    <property type="molecule type" value="Genomic_DNA"/>
</dbReference>
<comment type="caution">
    <text evidence="3">The sequence shown here is derived from an EMBL/GenBank/DDBJ whole genome shotgun (WGS) entry which is preliminary data.</text>
</comment>